<dbReference type="InterPro" id="IPR051201">
    <property type="entry name" value="Chloro_Bact_Ser_Proteases"/>
</dbReference>
<keyword evidence="5" id="KW-1133">Transmembrane helix</keyword>
<protein>
    <submittedName>
        <fullName evidence="7">Putative serine protease PepD</fullName>
    </submittedName>
</protein>
<feature type="compositionally biased region" description="Low complexity" evidence="4">
    <location>
        <begin position="53"/>
        <end position="71"/>
    </location>
</feature>
<dbReference type="InterPro" id="IPR001478">
    <property type="entry name" value="PDZ"/>
</dbReference>
<dbReference type="AlphaFoldDB" id="A0A4R2HDX9"/>
<dbReference type="InterPro" id="IPR009003">
    <property type="entry name" value="Peptidase_S1_PA"/>
</dbReference>
<evidence type="ECO:0000256" key="1">
    <source>
        <dbReference type="ARBA" id="ARBA00010541"/>
    </source>
</evidence>
<dbReference type="Gene3D" id="2.30.42.10">
    <property type="match status" value="1"/>
</dbReference>
<dbReference type="GO" id="GO:0004252">
    <property type="term" value="F:serine-type endopeptidase activity"/>
    <property type="evidence" value="ECO:0007669"/>
    <property type="project" value="InterPro"/>
</dbReference>
<name>A0A4R2HDX9_9ACTN</name>
<dbReference type="Pfam" id="PF13180">
    <property type="entry name" value="PDZ_2"/>
    <property type="match status" value="1"/>
</dbReference>
<dbReference type="GO" id="GO:0006508">
    <property type="term" value="P:proteolysis"/>
    <property type="evidence" value="ECO:0007669"/>
    <property type="project" value="UniProtKB-KW"/>
</dbReference>
<comment type="similarity">
    <text evidence="1">Belongs to the peptidase S1C family.</text>
</comment>
<evidence type="ECO:0000256" key="4">
    <source>
        <dbReference type="SAM" id="MobiDB-lite"/>
    </source>
</evidence>
<keyword evidence="3" id="KW-0378">Hydrolase</keyword>
<dbReference type="EMBL" id="SLWN01000008">
    <property type="protein sequence ID" value="TCO24510.1"/>
    <property type="molecule type" value="Genomic_DNA"/>
</dbReference>
<keyword evidence="5" id="KW-0472">Membrane</keyword>
<dbReference type="PRINTS" id="PR00834">
    <property type="entry name" value="PROTEASES2C"/>
</dbReference>
<evidence type="ECO:0000256" key="2">
    <source>
        <dbReference type="ARBA" id="ARBA00022670"/>
    </source>
</evidence>
<dbReference type="InterPro" id="IPR043504">
    <property type="entry name" value="Peptidase_S1_PA_chymotrypsin"/>
</dbReference>
<comment type="caution">
    <text evidence="7">The sequence shown here is derived from an EMBL/GenBank/DDBJ whole genome shotgun (WGS) entry which is preliminary data.</text>
</comment>
<keyword evidence="2 7" id="KW-0645">Protease</keyword>
<keyword evidence="5" id="KW-0812">Transmembrane</keyword>
<evidence type="ECO:0000313" key="8">
    <source>
        <dbReference type="Proteomes" id="UP000294508"/>
    </source>
</evidence>
<proteinExistence type="inferred from homology"/>
<sequence>MTENQPHQPQNQPGSDTPAQGSTTPSQPQGGQPSYGANPQERTQQLPMGGYGQHQQQQFAPQGGQQRPGQHPSGGGTYPQFGAPGAHQGTSPGPSWPFGPQPAQAAAPAKPKRLGLALVAATALLVGTAGGVGGAAVYSATNDSGGNSPSVTAPLNGNQAAPAAAPDGSVQSAAAKVLPSTVKIAVATSQGAGTGSGIVISKDGLIVTNNHVVAGAGSGGNISVILNDGRTVSATVKGTDPLTDLAVIKADATDLTPATLGSSGDLAVGQGVVAIGSPFGLEATVTSGIVSALNRPVTSGDEQQDSTTVFPAVQTDAAINPGNSGGALIDLAGQVVGINSAIKTAGGSGQSEGGNIGLGFAIPIDQAKPIIDELVAKGKATHARLGVQVGDAQSSGGLSSGARLGEVTSGGAADKAGLQAGDVVTAVDGKAIASGDALVAAVRSHRPGDDVKITLTRDGKTQTVTATLGSDNGNPTG</sequence>
<dbReference type="OrthoDB" id="9758917at2"/>
<feature type="domain" description="PDZ" evidence="6">
    <location>
        <begin position="374"/>
        <end position="459"/>
    </location>
</feature>
<evidence type="ECO:0000256" key="3">
    <source>
        <dbReference type="ARBA" id="ARBA00022801"/>
    </source>
</evidence>
<organism evidence="7 8">
    <name type="scientific">Kribbella steppae</name>
    <dbReference type="NCBI Taxonomy" id="2512223"/>
    <lineage>
        <taxon>Bacteria</taxon>
        <taxon>Bacillati</taxon>
        <taxon>Actinomycetota</taxon>
        <taxon>Actinomycetes</taxon>
        <taxon>Propionibacteriales</taxon>
        <taxon>Kribbellaceae</taxon>
        <taxon>Kribbella</taxon>
    </lineage>
</organism>
<evidence type="ECO:0000259" key="6">
    <source>
        <dbReference type="PROSITE" id="PS50106"/>
    </source>
</evidence>
<dbReference type="PANTHER" id="PTHR43343:SF3">
    <property type="entry name" value="PROTEASE DO-LIKE 8, CHLOROPLASTIC"/>
    <property type="match status" value="1"/>
</dbReference>
<dbReference type="RefSeq" id="WP_132211355.1">
    <property type="nucleotide sequence ID" value="NZ_SLWN01000008.1"/>
</dbReference>
<feature type="compositionally biased region" description="Polar residues" evidence="4">
    <location>
        <begin position="1"/>
        <end position="46"/>
    </location>
</feature>
<dbReference type="SUPFAM" id="SSF50156">
    <property type="entry name" value="PDZ domain-like"/>
    <property type="match status" value="1"/>
</dbReference>
<dbReference type="PROSITE" id="PS50106">
    <property type="entry name" value="PDZ"/>
    <property type="match status" value="1"/>
</dbReference>
<keyword evidence="8" id="KW-1185">Reference proteome</keyword>
<dbReference type="PANTHER" id="PTHR43343">
    <property type="entry name" value="PEPTIDASE S12"/>
    <property type="match status" value="1"/>
</dbReference>
<dbReference type="Proteomes" id="UP000294508">
    <property type="component" value="Unassembled WGS sequence"/>
</dbReference>
<dbReference type="InterPro" id="IPR036034">
    <property type="entry name" value="PDZ_sf"/>
</dbReference>
<feature type="transmembrane region" description="Helical" evidence="5">
    <location>
        <begin position="114"/>
        <end position="138"/>
    </location>
</feature>
<dbReference type="Gene3D" id="2.40.10.10">
    <property type="entry name" value="Trypsin-like serine proteases"/>
    <property type="match status" value="2"/>
</dbReference>
<reference evidence="7 8" key="1">
    <citation type="journal article" date="2015" name="Stand. Genomic Sci.">
        <title>Genomic Encyclopedia of Bacterial and Archaeal Type Strains, Phase III: the genomes of soil and plant-associated and newly described type strains.</title>
        <authorList>
            <person name="Whitman W.B."/>
            <person name="Woyke T."/>
            <person name="Klenk H.P."/>
            <person name="Zhou Y."/>
            <person name="Lilburn T.G."/>
            <person name="Beck B.J."/>
            <person name="De Vos P."/>
            <person name="Vandamme P."/>
            <person name="Eisen J.A."/>
            <person name="Garrity G."/>
            <person name="Hugenholtz P."/>
            <person name="Kyrpides N.C."/>
        </authorList>
    </citation>
    <scope>NUCLEOTIDE SEQUENCE [LARGE SCALE GENOMIC DNA]</scope>
    <source>
        <strain evidence="7 8">VKM Ac-2572</strain>
    </source>
</reference>
<dbReference type="Pfam" id="PF13365">
    <property type="entry name" value="Trypsin_2"/>
    <property type="match status" value="1"/>
</dbReference>
<dbReference type="SUPFAM" id="SSF50494">
    <property type="entry name" value="Trypsin-like serine proteases"/>
    <property type="match status" value="1"/>
</dbReference>
<evidence type="ECO:0000256" key="5">
    <source>
        <dbReference type="SAM" id="Phobius"/>
    </source>
</evidence>
<accession>A0A4R2HDX9</accession>
<feature type="region of interest" description="Disordered" evidence="4">
    <location>
        <begin position="143"/>
        <end position="165"/>
    </location>
</feature>
<feature type="region of interest" description="Disordered" evidence="4">
    <location>
        <begin position="1"/>
        <end position="107"/>
    </location>
</feature>
<feature type="compositionally biased region" description="Polar residues" evidence="4">
    <location>
        <begin position="143"/>
        <end position="159"/>
    </location>
</feature>
<dbReference type="SMART" id="SM00228">
    <property type="entry name" value="PDZ"/>
    <property type="match status" value="1"/>
</dbReference>
<dbReference type="InterPro" id="IPR001940">
    <property type="entry name" value="Peptidase_S1C"/>
</dbReference>
<gene>
    <name evidence="7" type="ORF">EV652_10841</name>
</gene>
<evidence type="ECO:0000313" key="7">
    <source>
        <dbReference type="EMBL" id="TCO24510.1"/>
    </source>
</evidence>